<protein>
    <submittedName>
        <fullName evidence="1">Uncharacterized protein</fullName>
    </submittedName>
</protein>
<gene>
    <name evidence="1" type="ORF">GCM10010909_15870</name>
</gene>
<reference evidence="2" key="1">
    <citation type="journal article" date="2019" name="Int. J. Syst. Evol. Microbiol.">
        <title>The Global Catalogue of Microorganisms (GCM) 10K type strain sequencing project: providing services to taxonomists for standard genome sequencing and annotation.</title>
        <authorList>
            <consortium name="The Broad Institute Genomics Platform"/>
            <consortium name="The Broad Institute Genome Sequencing Center for Infectious Disease"/>
            <person name="Wu L."/>
            <person name="Ma J."/>
        </authorList>
    </citation>
    <scope>NUCLEOTIDE SEQUENCE [LARGE SCALE GENOMIC DNA]</scope>
    <source>
        <strain evidence="2">NBRC 112502</strain>
    </source>
</reference>
<organism evidence="1 2">
    <name type="scientific">Acidocella aquatica</name>
    <dbReference type="NCBI Taxonomy" id="1922313"/>
    <lineage>
        <taxon>Bacteria</taxon>
        <taxon>Pseudomonadati</taxon>
        <taxon>Pseudomonadota</taxon>
        <taxon>Alphaproteobacteria</taxon>
        <taxon>Acetobacterales</taxon>
        <taxon>Acidocellaceae</taxon>
        <taxon>Acidocella</taxon>
    </lineage>
</organism>
<accession>A0ABQ6A8I9</accession>
<keyword evidence="2" id="KW-1185">Reference proteome</keyword>
<dbReference type="Proteomes" id="UP001156641">
    <property type="component" value="Unassembled WGS sequence"/>
</dbReference>
<comment type="caution">
    <text evidence="1">The sequence shown here is derived from an EMBL/GenBank/DDBJ whole genome shotgun (WGS) entry which is preliminary data.</text>
</comment>
<sequence>MFDPTEYIKKAKTVDGGHLSIGRGGYTLHYAQGSTLGGYDVDNMKALCIEAGLPVIDSRCVSFDLVADLAISGPMAAVGTAPRFFMSRAFSHVSLAEWVASYRAAGAEVHNMPEVCDEPAS</sequence>
<dbReference type="EMBL" id="BSOS01000042">
    <property type="protein sequence ID" value="GLR66907.1"/>
    <property type="molecule type" value="Genomic_DNA"/>
</dbReference>
<evidence type="ECO:0000313" key="1">
    <source>
        <dbReference type="EMBL" id="GLR66907.1"/>
    </source>
</evidence>
<evidence type="ECO:0000313" key="2">
    <source>
        <dbReference type="Proteomes" id="UP001156641"/>
    </source>
</evidence>
<proteinExistence type="predicted"/>
<name>A0ABQ6A8I9_9PROT</name>